<evidence type="ECO:0000256" key="3">
    <source>
        <dbReference type="ARBA" id="ARBA00022452"/>
    </source>
</evidence>
<keyword evidence="10 12" id="KW-0472">Membrane</keyword>
<dbReference type="EMBL" id="BMXA01000007">
    <property type="protein sequence ID" value="GHA19111.1"/>
    <property type="molecule type" value="Genomic_DNA"/>
</dbReference>
<feature type="signal peptide" evidence="14">
    <location>
        <begin position="1"/>
        <end position="26"/>
    </location>
</feature>
<evidence type="ECO:0000256" key="13">
    <source>
        <dbReference type="RuleBase" id="RU003357"/>
    </source>
</evidence>
<evidence type="ECO:0000256" key="5">
    <source>
        <dbReference type="ARBA" id="ARBA00022692"/>
    </source>
</evidence>
<dbReference type="GO" id="GO:0009279">
    <property type="term" value="C:cell outer membrane"/>
    <property type="evidence" value="ECO:0007669"/>
    <property type="project" value="UniProtKB-SubCell"/>
</dbReference>
<dbReference type="Proteomes" id="UP000614811">
    <property type="component" value="Unassembled WGS sequence"/>
</dbReference>
<comment type="caution">
    <text evidence="17">The sequence shown here is derived from an EMBL/GenBank/DDBJ whole genome shotgun (WGS) entry which is preliminary data.</text>
</comment>
<comment type="subcellular location">
    <subcellularLocation>
        <location evidence="1 12">Cell outer membrane</location>
        <topology evidence="1 12">Multi-pass membrane protein</topology>
    </subcellularLocation>
</comment>
<keyword evidence="3 12" id="KW-1134">Transmembrane beta strand</keyword>
<dbReference type="Gene3D" id="2.40.170.20">
    <property type="entry name" value="TonB-dependent receptor, beta-barrel domain"/>
    <property type="match status" value="1"/>
</dbReference>
<keyword evidence="5 12" id="KW-0812">Transmembrane</keyword>
<evidence type="ECO:0000256" key="10">
    <source>
        <dbReference type="ARBA" id="ARBA00023136"/>
    </source>
</evidence>
<evidence type="ECO:0000256" key="1">
    <source>
        <dbReference type="ARBA" id="ARBA00004571"/>
    </source>
</evidence>
<evidence type="ECO:0000256" key="2">
    <source>
        <dbReference type="ARBA" id="ARBA00022448"/>
    </source>
</evidence>
<dbReference type="InterPro" id="IPR036942">
    <property type="entry name" value="Beta-barrel_TonB_sf"/>
</dbReference>
<name>A0A918S3M1_9GAMM</name>
<reference evidence="17" key="1">
    <citation type="journal article" date="2014" name="Int. J. Syst. Evol. Microbiol.">
        <title>Complete genome sequence of Corynebacterium casei LMG S-19264T (=DSM 44701T), isolated from a smear-ripened cheese.</title>
        <authorList>
            <consortium name="US DOE Joint Genome Institute (JGI-PGF)"/>
            <person name="Walter F."/>
            <person name="Albersmeier A."/>
            <person name="Kalinowski J."/>
            <person name="Ruckert C."/>
        </authorList>
    </citation>
    <scope>NUCLEOTIDE SEQUENCE</scope>
    <source>
        <strain evidence="17">KCTC 12711</strain>
    </source>
</reference>
<dbReference type="AlphaFoldDB" id="A0A918S3M1"/>
<dbReference type="InterPro" id="IPR012910">
    <property type="entry name" value="Plug_dom"/>
</dbReference>
<dbReference type="PROSITE" id="PS52016">
    <property type="entry name" value="TONB_DEPENDENT_REC_3"/>
    <property type="match status" value="1"/>
</dbReference>
<dbReference type="InterPro" id="IPR000531">
    <property type="entry name" value="Beta-barrel_TonB"/>
</dbReference>
<protein>
    <submittedName>
        <fullName evidence="17">TonB-dependent receptor</fullName>
    </submittedName>
</protein>
<keyword evidence="9 13" id="KW-0798">TonB box</keyword>
<sequence length="756" mass="80863">MNVSKTLTLNAVALSVSGMLLTPAIAQEREAPLEEVIVTGVPQPTSKLESTMSVTAINAEDVTNFAPRSTAEIFRNVPGVQAESSSGDANANIKVRGLPISSGGARYLSLQEDGFPVMLVGDAAFATADSWLRFDTTIGSVQSIRGGSASTQAANAPGGIINFISKTGEQAGGSVGLTLGLDYDSLRLDIENGGDLGGDWTYHIGGFYRSGEGPRAASDDIEEGFQVKATVAKTFDKGSLKFHLKHLDDEVPTYLPIPAQYSGGSTFSELGTNFGDGTLFLNTTDFAPRRDGIAAVQGDGFEAQMTSFALAADYDFNDVLSGAVKYRTASTEGNFASPFPANTFVDGAAGPSVEIVYFDTEVNDVGNDFADVSLSADFGSVIVKAGIALVDQTISTTWNFNQYYRRLDGNLSVFDQGDSIGGVLYGNPAFGNCCTRAYDFEIEGSAPYVSVSGNFGENLSWDASYRKDNYDVTGSFQESTVLVPLDVNGDGVIAANEQAVPTLGAARRADYDTDFDSWSIGVNYALNDNMALFANVSEGGAISSPDRVTGSLRDDGSILSESAYSTVEQTEIGFKYRGDIASFYVTYFDADTEESRQFEVTSQTLRGNTFSASGFELEGDLLFSNGFGVKGSLTLTDSEITSGANAGNTPRRQADYIFNVTPHYSADMWDTGINFVGTDEVFVQDNNSLKFDSYITANLFFNYRFNDKLSVSLNANNLFDEVGFTEGEEGAAFIGDFVRIRPINGRTTSATLRYSF</sequence>
<keyword evidence="7" id="KW-0408">Iron</keyword>
<evidence type="ECO:0000313" key="18">
    <source>
        <dbReference type="Proteomes" id="UP000614811"/>
    </source>
</evidence>
<evidence type="ECO:0000256" key="7">
    <source>
        <dbReference type="ARBA" id="ARBA00023004"/>
    </source>
</evidence>
<evidence type="ECO:0000256" key="12">
    <source>
        <dbReference type="PROSITE-ProRule" id="PRU01360"/>
    </source>
</evidence>
<evidence type="ECO:0000259" key="16">
    <source>
        <dbReference type="Pfam" id="PF07715"/>
    </source>
</evidence>
<feature type="domain" description="TonB-dependent receptor plug" evidence="16">
    <location>
        <begin position="47"/>
        <end position="160"/>
    </location>
</feature>
<dbReference type="InterPro" id="IPR039426">
    <property type="entry name" value="TonB-dep_rcpt-like"/>
</dbReference>
<reference evidence="17" key="2">
    <citation type="submission" date="2020-09" db="EMBL/GenBank/DDBJ databases">
        <authorList>
            <person name="Sun Q."/>
            <person name="Kim S."/>
        </authorList>
    </citation>
    <scope>NUCLEOTIDE SEQUENCE</scope>
    <source>
        <strain evidence="17">KCTC 12711</strain>
    </source>
</reference>
<dbReference type="PANTHER" id="PTHR32552">
    <property type="entry name" value="FERRICHROME IRON RECEPTOR-RELATED"/>
    <property type="match status" value="1"/>
</dbReference>
<keyword evidence="6 14" id="KW-0732">Signal</keyword>
<feature type="chain" id="PRO_5037111457" evidence="14">
    <location>
        <begin position="27"/>
        <end position="756"/>
    </location>
</feature>
<keyword evidence="11 12" id="KW-0998">Cell outer membrane</keyword>
<comment type="similarity">
    <text evidence="12 13">Belongs to the TonB-dependent receptor family.</text>
</comment>
<evidence type="ECO:0000256" key="11">
    <source>
        <dbReference type="ARBA" id="ARBA00023237"/>
    </source>
</evidence>
<keyword evidence="8" id="KW-0406">Ion transport</keyword>
<keyword evidence="2 12" id="KW-0813">Transport</keyword>
<keyword evidence="18" id="KW-1185">Reference proteome</keyword>
<dbReference type="Pfam" id="PF00593">
    <property type="entry name" value="TonB_dep_Rec_b-barrel"/>
    <property type="match status" value="1"/>
</dbReference>
<dbReference type="Gene3D" id="2.170.130.10">
    <property type="entry name" value="TonB-dependent receptor, plug domain"/>
    <property type="match status" value="1"/>
</dbReference>
<dbReference type="Pfam" id="PF07715">
    <property type="entry name" value="Plug"/>
    <property type="match status" value="1"/>
</dbReference>
<evidence type="ECO:0000256" key="4">
    <source>
        <dbReference type="ARBA" id="ARBA00022496"/>
    </source>
</evidence>
<evidence type="ECO:0000256" key="6">
    <source>
        <dbReference type="ARBA" id="ARBA00022729"/>
    </source>
</evidence>
<keyword evidence="17" id="KW-0675">Receptor</keyword>
<evidence type="ECO:0000259" key="15">
    <source>
        <dbReference type="Pfam" id="PF00593"/>
    </source>
</evidence>
<evidence type="ECO:0000313" key="17">
    <source>
        <dbReference type="EMBL" id="GHA19111.1"/>
    </source>
</evidence>
<dbReference type="SUPFAM" id="SSF56935">
    <property type="entry name" value="Porins"/>
    <property type="match status" value="1"/>
</dbReference>
<keyword evidence="4" id="KW-0410">Iron transport</keyword>
<evidence type="ECO:0000256" key="9">
    <source>
        <dbReference type="ARBA" id="ARBA00023077"/>
    </source>
</evidence>
<dbReference type="InterPro" id="IPR037066">
    <property type="entry name" value="Plug_dom_sf"/>
</dbReference>
<dbReference type="GO" id="GO:0015344">
    <property type="term" value="F:siderophore uptake transmembrane transporter activity"/>
    <property type="evidence" value="ECO:0007669"/>
    <property type="project" value="TreeGrafter"/>
</dbReference>
<accession>A0A918S3M1</accession>
<evidence type="ECO:0000256" key="14">
    <source>
        <dbReference type="SAM" id="SignalP"/>
    </source>
</evidence>
<gene>
    <name evidence="17" type="primary">fyuA</name>
    <name evidence="17" type="ORF">GCM10008090_31110</name>
</gene>
<dbReference type="PANTHER" id="PTHR32552:SF89">
    <property type="entry name" value="CATECHOLATE SIDEROPHORE RECEPTOR FIU"/>
    <property type="match status" value="1"/>
</dbReference>
<organism evidence="17 18">
    <name type="scientific">Arenicella chitinivorans</name>
    <dbReference type="NCBI Taxonomy" id="1329800"/>
    <lineage>
        <taxon>Bacteria</taxon>
        <taxon>Pseudomonadati</taxon>
        <taxon>Pseudomonadota</taxon>
        <taxon>Gammaproteobacteria</taxon>
        <taxon>Arenicellales</taxon>
        <taxon>Arenicellaceae</taxon>
        <taxon>Arenicella</taxon>
    </lineage>
</organism>
<feature type="domain" description="TonB-dependent receptor-like beta-barrel" evidence="15">
    <location>
        <begin position="260"/>
        <end position="718"/>
    </location>
</feature>
<dbReference type="RefSeq" id="WP_189402633.1">
    <property type="nucleotide sequence ID" value="NZ_BMXA01000007.1"/>
</dbReference>
<proteinExistence type="inferred from homology"/>
<evidence type="ECO:0000256" key="8">
    <source>
        <dbReference type="ARBA" id="ARBA00023065"/>
    </source>
</evidence>